<dbReference type="RefSeq" id="WP_111941951.1">
    <property type="nucleotide sequence ID" value="NZ_BAAACJ010000036.1"/>
</dbReference>
<sequence>MITEQEQKITIRAVELHFANKDWKQYVKSEKGKLEKIEVDGRIGESLIEQIEKHKLNIVRELQKGKDIMIKKCKDGIRVQSLNVKIIK</sequence>
<keyword evidence="2" id="KW-1185">Reference proteome</keyword>
<evidence type="ECO:0000313" key="2">
    <source>
        <dbReference type="Proteomes" id="UP001224418"/>
    </source>
</evidence>
<gene>
    <name evidence="1" type="ORF">QOZ93_001478</name>
</gene>
<comment type="caution">
    <text evidence="1">The sequence shown here is derived from an EMBL/GenBank/DDBJ whole genome shotgun (WGS) entry which is preliminary data.</text>
</comment>
<organism evidence="1 2">
    <name type="scientific">Hathewaya limosa</name>
    <name type="common">Clostridium limosum</name>
    <dbReference type="NCBI Taxonomy" id="1536"/>
    <lineage>
        <taxon>Bacteria</taxon>
        <taxon>Bacillati</taxon>
        <taxon>Bacillota</taxon>
        <taxon>Clostridia</taxon>
        <taxon>Eubacteriales</taxon>
        <taxon>Clostridiaceae</taxon>
        <taxon>Hathewaya</taxon>
    </lineage>
</organism>
<evidence type="ECO:0000313" key="1">
    <source>
        <dbReference type="EMBL" id="MDQ0479736.1"/>
    </source>
</evidence>
<proteinExistence type="predicted"/>
<dbReference type="Proteomes" id="UP001224418">
    <property type="component" value="Unassembled WGS sequence"/>
</dbReference>
<accession>A0ABU0JRL4</accession>
<protein>
    <submittedName>
        <fullName evidence="1">Uncharacterized protein</fullName>
    </submittedName>
</protein>
<name>A0ABU0JRL4_HATLI</name>
<reference evidence="1 2" key="1">
    <citation type="submission" date="2023-07" db="EMBL/GenBank/DDBJ databases">
        <title>Genomic Encyclopedia of Type Strains, Phase IV (KMG-IV): sequencing the most valuable type-strain genomes for metagenomic binning, comparative biology and taxonomic classification.</title>
        <authorList>
            <person name="Goeker M."/>
        </authorList>
    </citation>
    <scope>NUCLEOTIDE SEQUENCE [LARGE SCALE GENOMIC DNA]</scope>
    <source>
        <strain evidence="1 2">DSM 1400</strain>
    </source>
</reference>
<dbReference type="EMBL" id="JAUSWN010000011">
    <property type="protein sequence ID" value="MDQ0479736.1"/>
    <property type="molecule type" value="Genomic_DNA"/>
</dbReference>